<sequence>MLNVSAEKRKLKRTYLRKGDPSLVLISSFITHVKYLGWSDEHIKKLLAEARSQNYSYLYATLKKAIESNQHPIYKKI</sequence>
<evidence type="ECO:0000313" key="1">
    <source>
        <dbReference type="EMBL" id="UUN98928.1"/>
    </source>
</evidence>
<name>A0A0A8TQV3_ACIBZ</name>
<dbReference type="RefSeq" id="WP_009586810.1">
    <property type="nucleotide sequence ID" value="NZ_BKMM01000048.1"/>
</dbReference>
<organism evidence="1 2">
    <name type="scientific">Acinetobacter bereziniae</name>
    <name type="common">Acinetobacter genomosp. 10</name>
    <dbReference type="NCBI Taxonomy" id="106648"/>
    <lineage>
        <taxon>Bacteria</taxon>
        <taxon>Pseudomonadati</taxon>
        <taxon>Pseudomonadota</taxon>
        <taxon>Gammaproteobacteria</taxon>
        <taxon>Moraxellales</taxon>
        <taxon>Moraxellaceae</taxon>
        <taxon>Acinetobacter</taxon>
    </lineage>
</organism>
<dbReference type="AlphaFoldDB" id="A0A0A8TQV3"/>
<gene>
    <name evidence="1" type="ORF">I9054_005615</name>
</gene>
<reference evidence="1" key="1">
    <citation type="submission" date="2022-02" db="EMBL/GenBank/DDBJ databases">
        <title>Characterization of Tn125 harboring carbapenem-resistant Acinetobacter bereziniae clinical isolates.</title>
        <authorList>
            <person name="Wong N.-K."/>
            <person name="Pan Q."/>
        </authorList>
    </citation>
    <scope>NUCLEOTIDE SEQUENCE</scope>
    <source>
        <strain evidence="1">GD03393</strain>
    </source>
</reference>
<dbReference type="Proteomes" id="UP000644140">
    <property type="component" value="Chromosome"/>
</dbReference>
<dbReference type="EMBL" id="CP092085">
    <property type="protein sequence ID" value="UUN98928.1"/>
    <property type="molecule type" value="Genomic_DNA"/>
</dbReference>
<protein>
    <submittedName>
        <fullName evidence="1">Uncharacterized protein</fullName>
    </submittedName>
</protein>
<evidence type="ECO:0000313" key="2">
    <source>
        <dbReference type="Proteomes" id="UP000644140"/>
    </source>
</evidence>
<accession>A0A0A8TQV3</accession>
<proteinExistence type="predicted"/>